<dbReference type="EMBL" id="DF973195">
    <property type="protein sequence ID" value="GAU19165.1"/>
    <property type="molecule type" value="Genomic_DNA"/>
</dbReference>
<organism evidence="5 6">
    <name type="scientific">Trifolium subterraneum</name>
    <name type="common">Subterranean clover</name>
    <dbReference type="NCBI Taxonomy" id="3900"/>
    <lineage>
        <taxon>Eukaryota</taxon>
        <taxon>Viridiplantae</taxon>
        <taxon>Streptophyta</taxon>
        <taxon>Embryophyta</taxon>
        <taxon>Tracheophyta</taxon>
        <taxon>Spermatophyta</taxon>
        <taxon>Magnoliopsida</taxon>
        <taxon>eudicotyledons</taxon>
        <taxon>Gunneridae</taxon>
        <taxon>Pentapetalae</taxon>
        <taxon>rosids</taxon>
        <taxon>fabids</taxon>
        <taxon>Fabales</taxon>
        <taxon>Fabaceae</taxon>
        <taxon>Papilionoideae</taxon>
        <taxon>50 kb inversion clade</taxon>
        <taxon>NPAAA clade</taxon>
        <taxon>Hologalegina</taxon>
        <taxon>IRL clade</taxon>
        <taxon>Trifolieae</taxon>
        <taxon>Trifolium</taxon>
    </lineage>
</organism>
<evidence type="ECO:0000256" key="4">
    <source>
        <dbReference type="PROSITE-ProRule" id="PRU00023"/>
    </source>
</evidence>
<dbReference type="OrthoDB" id="19014at2759"/>
<sequence>MFGGHVNVVQASGTNGVTLEGFSIGQYVCSAASLNNMDVLQALGRNDNQFLSVPNNHGQTTLHAAMVLDNFPMVQYLVESGVQMDQNDIDSNSPYDPAKIHGGDEILSYTLHLVMLQYNFHMVQYLVQGGIPIDQNDVHGMNGNLSKSLLSLNEAPFHSARNSFEEE</sequence>
<dbReference type="GO" id="GO:0071356">
    <property type="term" value="P:cellular response to tumor necrosis factor"/>
    <property type="evidence" value="ECO:0007669"/>
    <property type="project" value="TreeGrafter"/>
</dbReference>
<keyword evidence="2" id="KW-0677">Repeat</keyword>
<dbReference type="Gene3D" id="1.25.40.20">
    <property type="entry name" value="Ankyrin repeat-containing domain"/>
    <property type="match status" value="1"/>
</dbReference>
<evidence type="ECO:0000313" key="6">
    <source>
        <dbReference type="Proteomes" id="UP000242715"/>
    </source>
</evidence>
<dbReference type="PROSITE" id="PS50297">
    <property type="entry name" value="ANK_REP_REGION"/>
    <property type="match status" value="1"/>
</dbReference>
<gene>
    <name evidence="5" type="ORF">TSUD_89300</name>
</gene>
<dbReference type="SUPFAM" id="SSF48403">
    <property type="entry name" value="Ankyrin repeat"/>
    <property type="match status" value="1"/>
</dbReference>
<evidence type="ECO:0000256" key="3">
    <source>
        <dbReference type="ARBA" id="ARBA00023043"/>
    </source>
</evidence>
<reference evidence="6" key="1">
    <citation type="journal article" date="2017" name="Front. Plant Sci.">
        <title>Climate Clever Clovers: New Paradigm to Reduce the Environmental Footprint of Ruminants by Breeding Low Methanogenic Forages Utilizing Haplotype Variation.</title>
        <authorList>
            <person name="Kaur P."/>
            <person name="Appels R."/>
            <person name="Bayer P.E."/>
            <person name="Keeble-Gagnere G."/>
            <person name="Wang J."/>
            <person name="Hirakawa H."/>
            <person name="Shirasawa K."/>
            <person name="Vercoe P."/>
            <person name="Stefanova K."/>
            <person name="Durmic Z."/>
            <person name="Nichols P."/>
            <person name="Revell C."/>
            <person name="Isobe S.N."/>
            <person name="Edwards D."/>
            <person name="Erskine W."/>
        </authorList>
    </citation>
    <scope>NUCLEOTIDE SEQUENCE [LARGE SCALE GENOMIC DNA]</scope>
    <source>
        <strain evidence="6">cv. Daliak</strain>
    </source>
</reference>
<dbReference type="Pfam" id="PF00023">
    <property type="entry name" value="Ank"/>
    <property type="match status" value="1"/>
</dbReference>
<dbReference type="PROSITE" id="PS50088">
    <property type="entry name" value="ANK_REPEAT"/>
    <property type="match status" value="1"/>
</dbReference>
<accession>A0A2Z6MSF3</accession>
<protein>
    <submittedName>
        <fullName evidence="5">Uncharacterized protein</fullName>
    </submittedName>
</protein>
<evidence type="ECO:0000256" key="2">
    <source>
        <dbReference type="ARBA" id="ARBA00022737"/>
    </source>
</evidence>
<dbReference type="InterPro" id="IPR036770">
    <property type="entry name" value="Ankyrin_rpt-contain_sf"/>
</dbReference>
<proteinExistence type="predicted"/>
<keyword evidence="6" id="KW-1185">Reference proteome</keyword>
<dbReference type="PANTHER" id="PTHR46680:SF3">
    <property type="entry name" value="NF-KAPPA-B INHIBITOR CACTUS"/>
    <property type="match status" value="1"/>
</dbReference>
<dbReference type="InterPro" id="IPR002110">
    <property type="entry name" value="Ankyrin_rpt"/>
</dbReference>
<keyword evidence="3 4" id="KW-0040">ANK repeat</keyword>
<evidence type="ECO:0000256" key="1">
    <source>
        <dbReference type="ARBA" id="ARBA00004413"/>
    </source>
</evidence>
<dbReference type="AlphaFoldDB" id="A0A2Z6MSF3"/>
<dbReference type="GO" id="GO:0005886">
    <property type="term" value="C:plasma membrane"/>
    <property type="evidence" value="ECO:0007669"/>
    <property type="project" value="UniProtKB-SubCell"/>
</dbReference>
<dbReference type="PANTHER" id="PTHR46680">
    <property type="entry name" value="NF-KAPPA-B INHIBITOR ALPHA"/>
    <property type="match status" value="1"/>
</dbReference>
<feature type="repeat" description="ANK" evidence="4">
    <location>
        <begin position="57"/>
        <end position="89"/>
    </location>
</feature>
<dbReference type="Proteomes" id="UP000242715">
    <property type="component" value="Unassembled WGS sequence"/>
</dbReference>
<evidence type="ECO:0000313" key="5">
    <source>
        <dbReference type="EMBL" id="GAU19165.1"/>
    </source>
</evidence>
<dbReference type="GO" id="GO:0051059">
    <property type="term" value="F:NF-kappaB binding"/>
    <property type="evidence" value="ECO:0007669"/>
    <property type="project" value="TreeGrafter"/>
</dbReference>
<dbReference type="GO" id="GO:0005829">
    <property type="term" value="C:cytosol"/>
    <property type="evidence" value="ECO:0007669"/>
    <property type="project" value="TreeGrafter"/>
</dbReference>
<dbReference type="InterPro" id="IPR051070">
    <property type="entry name" value="NF-kappa-B_inhibitor"/>
</dbReference>
<name>A0A2Z6MSF3_TRISU</name>
<comment type="subcellular location">
    <subcellularLocation>
        <location evidence="1">Cell membrane</location>
        <topology evidence="1">Peripheral membrane protein</topology>
        <orientation evidence="1">Cytoplasmic side</orientation>
    </subcellularLocation>
</comment>